<reference evidence="1 2" key="2">
    <citation type="journal article" date="2013" name="Environ. Sci. Technol.">
        <title>The 4-tert-butylphenol-utilizing bacterium Sphingobium fuliginis OMI can degrade bisphenols via phenolic ring hydroxylation and meta-cleavage pathway.</title>
        <authorList>
            <person name="Ogata Y."/>
            <person name="Goda S."/>
            <person name="Toyama T."/>
            <person name="Sei K."/>
            <person name="Ike M."/>
        </authorList>
    </citation>
    <scope>NUCLEOTIDE SEQUENCE [LARGE SCALE GENOMIC DNA]</scope>
    <source>
        <strain evidence="1 2">OMI</strain>
    </source>
</reference>
<comment type="caution">
    <text evidence="1">The sequence shown here is derived from an EMBL/GenBank/DDBJ whole genome shotgun (WGS) entry which is preliminary data.</text>
</comment>
<protein>
    <submittedName>
        <fullName evidence="1">Uncharacterized protein</fullName>
    </submittedName>
</protein>
<reference evidence="1 2" key="1">
    <citation type="journal article" date="2013" name="Biodegradation">
        <title>Occurrence of 4-tert-butylphenol (4-t-BP) biodegradation in an aquatic sample caused by the presence of Spirodela polyrrhiza and isolation of a 4-t-BP-utilizing bacterium.</title>
        <authorList>
            <person name="Ogata Y."/>
            <person name="Toyama T."/>
            <person name="Yu N."/>
            <person name="Wang X."/>
            <person name="Sei K."/>
            <person name="Ike M."/>
        </authorList>
    </citation>
    <scope>NUCLEOTIDE SEQUENCE [LARGE SCALE GENOMIC DNA]</scope>
    <source>
        <strain evidence="1 2">OMI</strain>
    </source>
</reference>
<accession>A0A292ZGY6</accession>
<evidence type="ECO:0000313" key="1">
    <source>
        <dbReference type="EMBL" id="GAY22110.1"/>
    </source>
</evidence>
<dbReference type="Proteomes" id="UP000221538">
    <property type="component" value="Unassembled WGS sequence"/>
</dbReference>
<evidence type="ECO:0000313" key="2">
    <source>
        <dbReference type="Proteomes" id="UP000221538"/>
    </source>
</evidence>
<proteinExistence type="predicted"/>
<dbReference type="EMBL" id="BEWI01000032">
    <property type="protein sequence ID" value="GAY22110.1"/>
    <property type="molecule type" value="Genomic_DNA"/>
</dbReference>
<dbReference type="AlphaFoldDB" id="A0A292ZGY6"/>
<gene>
    <name evidence="1" type="ORF">SFOMI_2665</name>
</gene>
<name>A0A292ZGY6_SPHSA</name>
<sequence>MNRTGNRAGNDNLLWHPTSPGDDRWYNLSSNGDPSCMTRGPGSVARLDLISLVYVFHHHSRCLLHRMTS</sequence>
<organism evidence="1 2">
    <name type="scientific">Sphingobium fuliginis (strain ATCC 27551)</name>
    <dbReference type="NCBI Taxonomy" id="336203"/>
    <lineage>
        <taxon>Bacteria</taxon>
        <taxon>Pseudomonadati</taxon>
        <taxon>Pseudomonadota</taxon>
        <taxon>Alphaproteobacteria</taxon>
        <taxon>Sphingomonadales</taxon>
        <taxon>Sphingomonadaceae</taxon>
        <taxon>Sphingobium</taxon>
    </lineage>
</organism>